<dbReference type="SUPFAM" id="SSF51556">
    <property type="entry name" value="Metallo-dependent hydrolases"/>
    <property type="match status" value="1"/>
</dbReference>
<keyword evidence="6" id="KW-0479">Metal-binding</keyword>
<evidence type="ECO:0000256" key="4">
    <source>
        <dbReference type="ARBA" id="ARBA00012365"/>
    </source>
</evidence>
<comment type="caution">
    <text evidence="12">The sequence shown here is derived from an EMBL/GenBank/DDBJ whole genome shotgun (WGS) entry which is preliminary data.</text>
</comment>
<reference evidence="12 13" key="1">
    <citation type="submission" date="2020-04" db="EMBL/GenBank/DDBJ databases">
        <title>Molecular characterization of pseudomonads from Agaricus bisporus reveal novel blotch 2 pathogens in Western Europe.</title>
        <authorList>
            <person name="Taparia T."/>
            <person name="Krijger M."/>
            <person name="Haynes E."/>
            <person name="Elpinstone J.G."/>
            <person name="Noble R."/>
            <person name="Van Der Wolf J."/>
        </authorList>
    </citation>
    <scope>NUCLEOTIDE SEQUENCE [LARGE SCALE GENOMIC DNA]</scope>
    <source>
        <strain evidence="12 13">H7001</strain>
    </source>
</reference>
<dbReference type="GO" id="GO:0001760">
    <property type="term" value="F:aminocarboxymuconate-semialdehyde decarboxylase activity"/>
    <property type="evidence" value="ECO:0007669"/>
    <property type="project" value="UniProtKB-EC"/>
</dbReference>
<dbReference type="EMBL" id="JACAQB010000026">
    <property type="protein sequence ID" value="NWB99805.1"/>
    <property type="molecule type" value="Genomic_DNA"/>
</dbReference>
<comment type="pathway">
    <text evidence="1">Secondary metabolite metabolism; quinolate metabolism.</text>
</comment>
<dbReference type="InterPro" id="IPR006680">
    <property type="entry name" value="Amidohydro-rel"/>
</dbReference>
<dbReference type="RefSeq" id="WP_177105357.1">
    <property type="nucleotide sequence ID" value="NZ_JACAQB010000026.1"/>
</dbReference>
<name>A0A7Y7XHM2_9PSED</name>
<evidence type="ECO:0000256" key="5">
    <source>
        <dbReference type="ARBA" id="ARBA00021214"/>
    </source>
</evidence>
<dbReference type="GO" id="GO:0016787">
    <property type="term" value="F:hydrolase activity"/>
    <property type="evidence" value="ECO:0007669"/>
    <property type="project" value="UniProtKB-KW"/>
</dbReference>
<accession>A0A7Y7XHM2</accession>
<keyword evidence="7" id="KW-0210">Decarboxylase</keyword>
<keyword evidence="9" id="KW-0456">Lyase</keyword>
<evidence type="ECO:0000256" key="9">
    <source>
        <dbReference type="ARBA" id="ARBA00023239"/>
    </source>
</evidence>
<gene>
    <name evidence="12" type="ORF">HX882_28455</name>
</gene>
<evidence type="ECO:0000259" key="11">
    <source>
        <dbReference type="Pfam" id="PF04909"/>
    </source>
</evidence>
<dbReference type="InterPro" id="IPR032465">
    <property type="entry name" value="ACMSD"/>
</dbReference>
<evidence type="ECO:0000256" key="2">
    <source>
        <dbReference type="ARBA" id="ARBA00005871"/>
    </source>
</evidence>
<keyword evidence="8" id="KW-0862">Zinc</keyword>
<evidence type="ECO:0000313" key="13">
    <source>
        <dbReference type="Proteomes" id="UP000539985"/>
    </source>
</evidence>
<evidence type="ECO:0000256" key="6">
    <source>
        <dbReference type="ARBA" id="ARBA00022723"/>
    </source>
</evidence>
<dbReference type="GO" id="GO:0005829">
    <property type="term" value="C:cytosol"/>
    <property type="evidence" value="ECO:0007669"/>
    <property type="project" value="TreeGrafter"/>
</dbReference>
<evidence type="ECO:0000313" key="12">
    <source>
        <dbReference type="EMBL" id="NWB99805.1"/>
    </source>
</evidence>
<dbReference type="PANTHER" id="PTHR21240">
    <property type="entry name" value="2-AMINO-3-CARBOXYLMUCONATE-6-SEMIALDEHYDE DECARBOXYLASE"/>
    <property type="match status" value="1"/>
</dbReference>
<dbReference type="Gene3D" id="3.20.20.140">
    <property type="entry name" value="Metal-dependent hydrolases"/>
    <property type="match status" value="1"/>
</dbReference>
<dbReference type="PANTHER" id="PTHR21240:SF27">
    <property type="entry name" value="2-AMINO-3-CARBOXYMUCONATE-6-SEMIALDEHYDE DECARBOXYLASE"/>
    <property type="match status" value="1"/>
</dbReference>
<evidence type="ECO:0000256" key="10">
    <source>
        <dbReference type="ARBA" id="ARBA00031120"/>
    </source>
</evidence>
<proteinExistence type="inferred from homology"/>
<dbReference type="Pfam" id="PF04909">
    <property type="entry name" value="Amidohydro_2"/>
    <property type="match status" value="1"/>
</dbReference>
<dbReference type="EC" id="4.1.1.45" evidence="4"/>
<dbReference type="InterPro" id="IPR032466">
    <property type="entry name" value="Metal_Hydrolase"/>
</dbReference>
<dbReference type="Proteomes" id="UP000539985">
    <property type="component" value="Unassembled WGS sequence"/>
</dbReference>
<organism evidence="12 13">
    <name type="scientific">Pseudomonas gingeri</name>
    <dbReference type="NCBI Taxonomy" id="117681"/>
    <lineage>
        <taxon>Bacteria</taxon>
        <taxon>Pseudomonadati</taxon>
        <taxon>Pseudomonadota</taxon>
        <taxon>Gammaproteobacteria</taxon>
        <taxon>Pseudomonadales</taxon>
        <taxon>Pseudomonadaceae</taxon>
        <taxon>Pseudomonas</taxon>
    </lineage>
</organism>
<dbReference type="AlphaFoldDB" id="A0A7Y7XHM2"/>
<evidence type="ECO:0000256" key="8">
    <source>
        <dbReference type="ARBA" id="ARBA00022833"/>
    </source>
</evidence>
<comment type="similarity">
    <text evidence="2">Belongs to the metallo-dependent hydrolases superfamily. ACMSD family.</text>
</comment>
<evidence type="ECO:0000256" key="3">
    <source>
        <dbReference type="ARBA" id="ARBA00011245"/>
    </source>
</evidence>
<dbReference type="GO" id="GO:0019748">
    <property type="term" value="P:secondary metabolic process"/>
    <property type="evidence" value="ECO:0007669"/>
    <property type="project" value="TreeGrafter"/>
</dbReference>
<comment type="subunit">
    <text evidence="3">Monomer.</text>
</comment>
<feature type="domain" description="Amidohydrolase-related" evidence="11">
    <location>
        <begin position="13"/>
        <end position="343"/>
    </location>
</feature>
<keyword evidence="12" id="KW-0378">Hydrolase</keyword>
<evidence type="ECO:0000256" key="7">
    <source>
        <dbReference type="ARBA" id="ARBA00022793"/>
    </source>
</evidence>
<protein>
    <recommendedName>
        <fullName evidence="5">2-amino-3-carboxymuconate-6-semialdehyde decarboxylase</fullName>
        <ecNumber evidence="4">4.1.1.45</ecNumber>
    </recommendedName>
    <alternativeName>
        <fullName evidence="10">Picolinate carboxylase</fullName>
    </alternativeName>
</protein>
<evidence type="ECO:0000256" key="1">
    <source>
        <dbReference type="ARBA" id="ARBA00005079"/>
    </source>
</evidence>
<sequence>MSAHGNPIASQGIDIHAHFVPSAFPICSTHITPSGWPSNEHILSSGGECQCHVLVDGKHYRTVSEKCWNPLLRVADLPAMGLARQAISPMPELLSYPMELKPARYLLRHINDQLADCVTQSNGALIGLGAVPLQDVEAAIDELHYSIQTLGLAGVEIGSNVCGRPLGDPQLLPFFQACETLGAAVFVHAYKPAAMDRLCGPSQLQQVLAYPSDVGLAAASVLTSGLMLRCPDLRLAFSHGGGTLASLLPRLEKGWSVFPALREHMPISPREQVQQLFFDSLVFDPATLRHLVATVGAGQVLLGTDYPFNFREPEPVAQLLAAGFDSTTCAALLHRNAGRFLGLNPSP</sequence>
<dbReference type="GO" id="GO:0046872">
    <property type="term" value="F:metal ion binding"/>
    <property type="evidence" value="ECO:0007669"/>
    <property type="project" value="UniProtKB-KW"/>
</dbReference>